<keyword evidence="2" id="KW-1185">Reference proteome</keyword>
<dbReference type="Proteomes" id="UP001239111">
    <property type="component" value="Chromosome 1"/>
</dbReference>
<gene>
    <name evidence="1" type="ORF">QAD02_022542</name>
</gene>
<accession>A0ACC2PUF7</accession>
<proteinExistence type="predicted"/>
<dbReference type="EMBL" id="CM056741">
    <property type="protein sequence ID" value="KAJ8686748.1"/>
    <property type="molecule type" value="Genomic_DNA"/>
</dbReference>
<evidence type="ECO:0000313" key="1">
    <source>
        <dbReference type="EMBL" id="KAJ8686748.1"/>
    </source>
</evidence>
<sequence length="274" mass="30865">MEDLTYKMNAQAVVKPAEPIDSKAQVAAREIEVDMFNSQSKMKSAKRKAVLMKEAESSVAKVQVPVHGTKASELDNQDINETVQVSEFNAQTVDKLAHESNLIDYTVEEKVLASHEMKSETAYENTKNQSSIQGGLSNNDLDINSGINEFQSSKYNCDDVFVQSVQHQKSPFQDYCSSDKVNETSVIDERKILGIWTLNSIFQKFDPHDMYEPRETRIGVLLKENCYETPNCLVFLSNKKEGKIQGVPSCGILDRLQKKSTILDDEFVVYDSKS</sequence>
<organism evidence="1 2">
    <name type="scientific">Eretmocerus hayati</name>
    <dbReference type="NCBI Taxonomy" id="131215"/>
    <lineage>
        <taxon>Eukaryota</taxon>
        <taxon>Metazoa</taxon>
        <taxon>Ecdysozoa</taxon>
        <taxon>Arthropoda</taxon>
        <taxon>Hexapoda</taxon>
        <taxon>Insecta</taxon>
        <taxon>Pterygota</taxon>
        <taxon>Neoptera</taxon>
        <taxon>Endopterygota</taxon>
        <taxon>Hymenoptera</taxon>
        <taxon>Apocrita</taxon>
        <taxon>Proctotrupomorpha</taxon>
        <taxon>Chalcidoidea</taxon>
        <taxon>Aphelinidae</taxon>
        <taxon>Aphelininae</taxon>
        <taxon>Eretmocerus</taxon>
    </lineage>
</organism>
<evidence type="ECO:0000313" key="2">
    <source>
        <dbReference type="Proteomes" id="UP001239111"/>
    </source>
</evidence>
<protein>
    <submittedName>
        <fullName evidence="1">Uncharacterized protein</fullName>
    </submittedName>
</protein>
<name>A0ACC2PUF7_9HYME</name>
<comment type="caution">
    <text evidence="1">The sequence shown here is derived from an EMBL/GenBank/DDBJ whole genome shotgun (WGS) entry which is preliminary data.</text>
</comment>
<reference evidence="1" key="1">
    <citation type="submission" date="2023-04" db="EMBL/GenBank/DDBJ databases">
        <title>A chromosome-level genome assembly of the parasitoid wasp Eretmocerus hayati.</title>
        <authorList>
            <person name="Zhong Y."/>
            <person name="Liu S."/>
            <person name="Liu Y."/>
        </authorList>
    </citation>
    <scope>NUCLEOTIDE SEQUENCE</scope>
    <source>
        <strain evidence="1">ZJU_SS_LIU_2023</strain>
    </source>
</reference>